<dbReference type="InterPro" id="IPR000060">
    <property type="entry name" value="BCCT_transptr"/>
</dbReference>
<feature type="transmembrane region" description="Helical" evidence="8">
    <location>
        <begin position="104"/>
        <end position="125"/>
    </location>
</feature>
<dbReference type="PANTHER" id="PTHR30047:SF7">
    <property type="entry name" value="HIGH-AFFINITY CHOLINE TRANSPORT PROTEIN"/>
    <property type="match status" value="1"/>
</dbReference>
<dbReference type="GO" id="GO:0005886">
    <property type="term" value="C:plasma membrane"/>
    <property type="evidence" value="ECO:0007669"/>
    <property type="project" value="UniProtKB-SubCell"/>
</dbReference>
<comment type="subcellular location">
    <subcellularLocation>
        <location evidence="1">Cell membrane</location>
        <topology evidence="1">Multi-pass membrane protein</topology>
    </subcellularLocation>
</comment>
<dbReference type="OrthoDB" id="9775735at2"/>
<evidence type="ECO:0000256" key="2">
    <source>
        <dbReference type="ARBA" id="ARBA00005658"/>
    </source>
</evidence>
<evidence type="ECO:0000256" key="4">
    <source>
        <dbReference type="ARBA" id="ARBA00022475"/>
    </source>
</evidence>
<feature type="transmembrane region" description="Helical" evidence="8">
    <location>
        <begin position="466"/>
        <end position="485"/>
    </location>
</feature>
<dbReference type="PANTHER" id="PTHR30047">
    <property type="entry name" value="HIGH-AFFINITY CHOLINE TRANSPORT PROTEIN-RELATED"/>
    <property type="match status" value="1"/>
</dbReference>
<feature type="transmembrane region" description="Helical" evidence="8">
    <location>
        <begin position="274"/>
        <end position="296"/>
    </location>
</feature>
<keyword evidence="7 8" id="KW-0472">Membrane</keyword>
<sequence length="536" mass="57903">MPTRSDADRYGSSKRHNLLGIPVHRAVFLISASVILTLVIVGAAMPGRLQSGAETVQDAIADNLGWFYLLAMNAFLILALYLIFSRYGSVRLGGEDEQPEFSNWGWFSMLFAAGTGVGLLFYGVAEPVSFFADPPFGEAETEQAASDALVHSYFHWGLHGWSMYGLVGLSLCYFCFNRGLPLTIRSAFVPLLGKARVEGPIGNGIDAMAAAGTLIGVAVSLGLGVRQINTGLEHAYGVPDNLGVQLGLIAGITTVALLSVLSGLAKGIQRLSKLALLIGAVLVVYVLLFGPTQFIFDSMLQSLGNYINEIPSRGTFTEAFHSPDAESWQNEWTLFYFAWWISWSPFVGLFIARVSRGRTLREYLLGVLLVPTGTSVLWLTVMGGSALYRELFEAAGLVDIVEDEPELAFFLFLDNFQLPEWVVTTSMTLMIATVAIFFVTSSDSGSLIIDIITSGGDPHPPKTTRVFWATMEGVVAAILLTAGGLEALQAVATISGLPFVVILLFMCAGLYLGLRRCESAKAESGTSRGTDDRRRS</sequence>
<feature type="transmembrane region" description="Helical" evidence="8">
    <location>
        <begin position="491"/>
        <end position="514"/>
    </location>
</feature>
<reference evidence="9 10" key="1">
    <citation type="submission" date="2019-01" db="EMBL/GenBank/DDBJ databases">
        <title>Complete genome of a denitifying bacterium Halomons sp. BC-M4-5.</title>
        <authorList>
            <person name="Wang L."/>
            <person name="Shao Z."/>
        </authorList>
    </citation>
    <scope>NUCLEOTIDE SEQUENCE [LARGE SCALE GENOMIC DNA]</scope>
    <source>
        <strain evidence="9 10">BC-M4-5</strain>
    </source>
</reference>
<organism evidence="9 10">
    <name type="scientific">Billgrantia tianxiuensis</name>
    <dbReference type="NCBI Taxonomy" id="2497861"/>
    <lineage>
        <taxon>Bacteria</taxon>
        <taxon>Pseudomonadati</taxon>
        <taxon>Pseudomonadota</taxon>
        <taxon>Gammaproteobacteria</taxon>
        <taxon>Oceanospirillales</taxon>
        <taxon>Halomonadaceae</taxon>
        <taxon>Billgrantia</taxon>
    </lineage>
</organism>
<proteinExistence type="inferred from homology"/>
<dbReference type="KEGG" id="htx:EKK97_19395"/>
<dbReference type="EMBL" id="CP035042">
    <property type="protein sequence ID" value="QHC51326.1"/>
    <property type="molecule type" value="Genomic_DNA"/>
</dbReference>
<evidence type="ECO:0000256" key="5">
    <source>
        <dbReference type="ARBA" id="ARBA00022692"/>
    </source>
</evidence>
<gene>
    <name evidence="9" type="ORF">EKK97_19395</name>
</gene>
<feature type="transmembrane region" description="Helical" evidence="8">
    <location>
        <begin position="421"/>
        <end position="439"/>
    </location>
</feature>
<keyword evidence="3" id="KW-0813">Transport</keyword>
<dbReference type="GO" id="GO:0022857">
    <property type="term" value="F:transmembrane transporter activity"/>
    <property type="evidence" value="ECO:0007669"/>
    <property type="project" value="InterPro"/>
</dbReference>
<evidence type="ECO:0000256" key="8">
    <source>
        <dbReference type="SAM" id="Phobius"/>
    </source>
</evidence>
<feature type="transmembrane region" description="Helical" evidence="8">
    <location>
        <begin position="65"/>
        <end position="84"/>
    </location>
</feature>
<protein>
    <submittedName>
        <fullName evidence="9">BCCT family transporter</fullName>
    </submittedName>
</protein>
<evidence type="ECO:0000313" key="9">
    <source>
        <dbReference type="EMBL" id="QHC51326.1"/>
    </source>
</evidence>
<dbReference type="AlphaFoldDB" id="A0A6I6SRI2"/>
<dbReference type="Pfam" id="PF02028">
    <property type="entry name" value="BCCT"/>
    <property type="match status" value="1"/>
</dbReference>
<keyword evidence="6 8" id="KW-1133">Transmembrane helix</keyword>
<feature type="transmembrane region" description="Helical" evidence="8">
    <location>
        <begin position="21"/>
        <end position="45"/>
    </location>
</feature>
<dbReference type="NCBIfam" id="TIGR00842">
    <property type="entry name" value="bcct"/>
    <property type="match status" value="1"/>
</dbReference>
<evidence type="ECO:0000256" key="3">
    <source>
        <dbReference type="ARBA" id="ARBA00022448"/>
    </source>
</evidence>
<feature type="transmembrane region" description="Helical" evidence="8">
    <location>
        <begin position="332"/>
        <end position="351"/>
    </location>
</feature>
<keyword evidence="10" id="KW-1185">Reference proteome</keyword>
<feature type="transmembrane region" description="Helical" evidence="8">
    <location>
        <begin position="243"/>
        <end position="262"/>
    </location>
</feature>
<accession>A0A6I6SRI2</accession>
<evidence type="ECO:0000256" key="1">
    <source>
        <dbReference type="ARBA" id="ARBA00004651"/>
    </source>
</evidence>
<evidence type="ECO:0000256" key="7">
    <source>
        <dbReference type="ARBA" id="ARBA00023136"/>
    </source>
</evidence>
<keyword evidence="4" id="KW-1003">Cell membrane</keyword>
<evidence type="ECO:0000256" key="6">
    <source>
        <dbReference type="ARBA" id="ARBA00022989"/>
    </source>
</evidence>
<feature type="transmembrane region" description="Helical" evidence="8">
    <location>
        <begin position="201"/>
        <end position="223"/>
    </location>
</feature>
<dbReference type="Proteomes" id="UP000464013">
    <property type="component" value="Chromosome"/>
</dbReference>
<comment type="similarity">
    <text evidence="2">Belongs to the BCCT transporter (TC 2.A.15) family.</text>
</comment>
<keyword evidence="5 8" id="KW-0812">Transmembrane</keyword>
<dbReference type="RefSeq" id="WP_159554454.1">
    <property type="nucleotide sequence ID" value="NZ_CP035042.1"/>
</dbReference>
<feature type="transmembrane region" description="Helical" evidence="8">
    <location>
        <begin position="161"/>
        <end position="180"/>
    </location>
</feature>
<name>A0A6I6SRI2_9GAMM</name>
<feature type="transmembrane region" description="Helical" evidence="8">
    <location>
        <begin position="363"/>
        <end position="388"/>
    </location>
</feature>
<evidence type="ECO:0000313" key="10">
    <source>
        <dbReference type="Proteomes" id="UP000464013"/>
    </source>
</evidence>